<protein>
    <recommendedName>
        <fullName evidence="4">Holin</fullName>
    </recommendedName>
</protein>
<accession>A0A2L1UMX1</accession>
<evidence type="ECO:0008006" key="4">
    <source>
        <dbReference type="Google" id="ProtNLM"/>
    </source>
</evidence>
<proteinExistence type="predicted"/>
<feature type="transmembrane region" description="Helical" evidence="1">
    <location>
        <begin position="44"/>
        <end position="62"/>
    </location>
</feature>
<keyword evidence="3" id="KW-1185">Reference proteome</keyword>
<dbReference type="Proteomes" id="UP000239197">
    <property type="component" value="Chromosome"/>
</dbReference>
<evidence type="ECO:0000256" key="1">
    <source>
        <dbReference type="SAM" id="Phobius"/>
    </source>
</evidence>
<evidence type="ECO:0000313" key="2">
    <source>
        <dbReference type="EMBL" id="AVF34274.1"/>
    </source>
</evidence>
<dbReference type="Pfam" id="PF25612">
    <property type="entry name" value="DUF7940"/>
    <property type="match status" value="1"/>
</dbReference>
<dbReference type="KEGG" id="rox:BV494_04710"/>
<gene>
    <name evidence="2" type="ORF">BV494_04710</name>
</gene>
<sequence>MRLVENWKQCWKWFSIHALVISGAIPSTWVWLPPELKASIPPSLMGAITAVIAICGVVARVIDQTKQDGKS</sequence>
<reference evidence="3" key="1">
    <citation type="submission" date="2017-01" db="EMBL/GenBank/DDBJ databases">
        <title>Genome sequence of Rouxiella sp. ERMR1:05.</title>
        <authorList>
            <person name="Kumar R."/>
            <person name="Singh D."/>
            <person name="Kumar S."/>
        </authorList>
    </citation>
    <scope>NUCLEOTIDE SEQUENCE [LARGE SCALE GENOMIC DNA]</scope>
    <source>
        <strain evidence="3">ERMR1:05</strain>
    </source>
</reference>
<keyword evidence="1" id="KW-0472">Membrane</keyword>
<dbReference type="RefSeq" id="WP_104921805.1">
    <property type="nucleotide sequence ID" value="NZ_CP019062.1"/>
</dbReference>
<dbReference type="InterPro" id="IPR057700">
    <property type="entry name" value="DUF7940"/>
</dbReference>
<keyword evidence="1" id="KW-1133">Transmembrane helix</keyword>
<dbReference type="EMBL" id="CP019062">
    <property type="protein sequence ID" value="AVF34274.1"/>
    <property type="molecule type" value="Genomic_DNA"/>
</dbReference>
<organism evidence="2 3">
    <name type="scientific">Rahnella sikkimica</name>
    <dbReference type="NCBI Taxonomy" id="1805933"/>
    <lineage>
        <taxon>Bacteria</taxon>
        <taxon>Pseudomonadati</taxon>
        <taxon>Pseudomonadota</taxon>
        <taxon>Gammaproteobacteria</taxon>
        <taxon>Enterobacterales</taxon>
        <taxon>Yersiniaceae</taxon>
        <taxon>Rahnella</taxon>
    </lineage>
</organism>
<dbReference type="AlphaFoldDB" id="A0A2L1UMX1"/>
<feature type="transmembrane region" description="Helical" evidence="1">
    <location>
        <begin position="12"/>
        <end position="32"/>
    </location>
</feature>
<keyword evidence="1" id="KW-0812">Transmembrane</keyword>
<evidence type="ECO:0000313" key="3">
    <source>
        <dbReference type="Proteomes" id="UP000239197"/>
    </source>
</evidence>
<dbReference type="OrthoDB" id="7585869at2"/>
<name>A0A2L1UMX1_9GAMM</name>